<feature type="chain" id="PRO_5047251567" description="Calcineurin-like phosphoesterase domain-containing protein" evidence="1">
    <location>
        <begin position="32"/>
        <end position="396"/>
    </location>
</feature>
<dbReference type="Pfam" id="PF00149">
    <property type="entry name" value="Metallophos"/>
    <property type="match status" value="1"/>
</dbReference>
<keyword evidence="4" id="KW-1185">Reference proteome</keyword>
<proteinExistence type="predicted"/>
<evidence type="ECO:0000256" key="1">
    <source>
        <dbReference type="SAM" id="SignalP"/>
    </source>
</evidence>
<feature type="signal peptide" evidence="1">
    <location>
        <begin position="1"/>
        <end position="31"/>
    </location>
</feature>
<gene>
    <name evidence="3" type="ORF">JOF47_002962</name>
</gene>
<accession>A0ABS4XGI1</accession>
<name>A0ABS4XGI1_9MICC</name>
<dbReference type="InterPro" id="IPR029052">
    <property type="entry name" value="Metallo-depent_PP-like"/>
</dbReference>
<dbReference type="RefSeq" id="WP_342592797.1">
    <property type="nucleotide sequence ID" value="NZ_BAAAJY010000009.1"/>
</dbReference>
<dbReference type="Proteomes" id="UP001296993">
    <property type="component" value="Unassembled WGS sequence"/>
</dbReference>
<sequence>MNPSSSVPRRGILVGGTAAAVTGILAAGAQAATANTASTATKKHESSVSASLKFGKDGKFKIVQFNDTQDGPLTDRRTLELMDKVIETEKPDFVLINGDVIDGQPKTATEVKQAINNVVQPMESRKVKWALTFGNHDEDSLSNGTNMTEAKMLDFIRGYKYNVNTREDEIFGSSNSQLLISGSRGNKPKFGIWLLDSGRYAASQIGGQDFKGLKNYDWIRPEQVQWYREASKATECRHGKVPSLMFFHIPLWEHHHMWYGSQFTSNEADHAAAVKKHSIVGEKNEAVYSGAFNSGLFTALLERGDVRGAYCGHDHINSYMGNYFGIELGYGPGTGFGPYGKNGADKHQLRGARVFELDENAEAIYTATRTVFAKDFGIDMNAARQPLDKPLPLPKH</sequence>
<dbReference type="InterPro" id="IPR006311">
    <property type="entry name" value="TAT_signal"/>
</dbReference>
<organism evidence="3 4">
    <name type="scientific">Paeniglutamicibacter kerguelensis</name>
    <dbReference type="NCBI Taxonomy" id="254788"/>
    <lineage>
        <taxon>Bacteria</taxon>
        <taxon>Bacillati</taxon>
        <taxon>Actinomycetota</taxon>
        <taxon>Actinomycetes</taxon>
        <taxon>Micrococcales</taxon>
        <taxon>Micrococcaceae</taxon>
        <taxon>Paeniglutamicibacter</taxon>
    </lineage>
</organism>
<evidence type="ECO:0000313" key="4">
    <source>
        <dbReference type="Proteomes" id="UP001296993"/>
    </source>
</evidence>
<protein>
    <recommendedName>
        <fullName evidence="2">Calcineurin-like phosphoesterase domain-containing protein</fullName>
    </recommendedName>
</protein>
<evidence type="ECO:0000259" key="2">
    <source>
        <dbReference type="Pfam" id="PF00149"/>
    </source>
</evidence>
<comment type="caution">
    <text evidence="3">The sequence shown here is derived from an EMBL/GenBank/DDBJ whole genome shotgun (WGS) entry which is preliminary data.</text>
</comment>
<dbReference type="PANTHER" id="PTHR32440:SF0">
    <property type="entry name" value="PHOSPHATASE DCR2-RELATED"/>
    <property type="match status" value="1"/>
</dbReference>
<dbReference type="EMBL" id="JAGIOF010000001">
    <property type="protein sequence ID" value="MBP2387451.1"/>
    <property type="molecule type" value="Genomic_DNA"/>
</dbReference>
<feature type="domain" description="Calcineurin-like phosphoesterase" evidence="2">
    <location>
        <begin position="60"/>
        <end position="316"/>
    </location>
</feature>
<dbReference type="PANTHER" id="PTHR32440">
    <property type="entry name" value="PHOSPHATASE DCR2-RELATED-RELATED"/>
    <property type="match status" value="1"/>
</dbReference>
<dbReference type="CDD" id="cd07383">
    <property type="entry name" value="MPP_Dcr2"/>
    <property type="match status" value="1"/>
</dbReference>
<evidence type="ECO:0000313" key="3">
    <source>
        <dbReference type="EMBL" id="MBP2387451.1"/>
    </source>
</evidence>
<dbReference type="Gene3D" id="3.60.21.10">
    <property type="match status" value="1"/>
</dbReference>
<keyword evidence="1" id="KW-0732">Signal</keyword>
<dbReference type="InterPro" id="IPR004843">
    <property type="entry name" value="Calcineurin-like_PHP"/>
</dbReference>
<reference evidence="3 4" key="1">
    <citation type="submission" date="2021-03" db="EMBL/GenBank/DDBJ databases">
        <title>Sequencing the genomes of 1000 actinobacteria strains.</title>
        <authorList>
            <person name="Klenk H.-P."/>
        </authorList>
    </citation>
    <scope>NUCLEOTIDE SEQUENCE [LARGE SCALE GENOMIC DNA]</scope>
    <source>
        <strain evidence="3 4">DSM 15797</strain>
    </source>
</reference>
<dbReference type="SUPFAM" id="SSF56300">
    <property type="entry name" value="Metallo-dependent phosphatases"/>
    <property type="match status" value="1"/>
</dbReference>
<dbReference type="PROSITE" id="PS51318">
    <property type="entry name" value="TAT"/>
    <property type="match status" value="1"/>
</dbReference>